<sequence length="116" mass="13886">MEKLGTFKVVDNEYYAFYNNEIQNIDYFYKDIENNDVLCISINFNVINEISDIKTLIDFKIKYIELFKSLLFLPADLGSEYLNMQTFPMEFWKECVLTNFKNMKVMFIPSDNLKIK</sequence>
<gene>
    <name evidence="1" type="ORF">NPD8_3876</name>
</gene>
<proteinExistence type="predicted"/>
<name>A0A1L7JN62_CLOBO</name>
<evidence type="ECO:0000313" key="1">
    <source>
        <dbReference type="EMBL" id="APU87146.1"/>
    </source>
</evidence>
<keyword evidence="1" id="KW-0614">Plasmid</keyword>
<protein>
    <submittedName>
        <fullName evidence="1">Uncharacterized protein</fullName>
    </submittedName>
</protein>
<organism evidence="1">
    <name type="scientific">Clostridium botulinum</name>
    <dbReference type="NCBI Taxonomy" id="1491"/>
    <lineage>
        <taxon>Bacteria</taxon>
        <taxon>Bacillati</taxon>
        <taxon>Bacillota</taxon>
        <taxon>Clostridia</taxon>
        <taxon>Eubacteriales</taxon>
        <taxon>Clostridiaceae</taxon>
        <taxon>Clostridium</taxon>
    </lineage>
</organism>
<accession>A0A1L7JN62</accession>
<reference evidence="1" key="1">
    <citation type="submission" date="2016-05" db="EMBL/GenBank/DDBJ databases">
        <authorList>
            <person name="Lavstsen T."/>
            <person name="Jespersen J.S."/>
        </authorList>
    </citation>
    <scope>NUCLEOTIDE SEQUENCE</scope>
    <source>
        <strain evidence="1">CDC69096</strain>
        <plasmid evidence="1">pNPD8_2</plasmid>
    </source>
</reference>
<dbReference type="RefSeq" id="WP_076607110.1">
    <property type="nucleotide sequence ID" value="NZ_CP015716.1"/>
</dbReference>
<dbReference type="AlphaFoldDB" id="A0A1L7JN62"/>
<geneLocation type="plasmid" evidence="1">
    <name>pNPD8_2</name>
</geneLocation>
<dbReference type="EMBL" id="CP015716">
    <property type="protein sequence ID" value="APU87146.1"/>
    <property type="molecule type" value="Genomic_DNA"/>
</dbReference>